<dbReference type="Proteomes" id="UP000269721">
    <property type="component" value="Unassembled WGS sequence"/>
</dbReference>
<dbReference type="AlphaFoldDB" id="A0A4P9W407"/>
<proteinExistence type="predicted"/>
<sequence>MGKLTKVTWVDIAVTFGPGAAQELLSAMPPIVAEQEVPTIYDLTLQDPLVSIPFPFPVIASEARIQTERVSFRVKITVPVAHPARHGLTPDIMRPPIAPIRTTLLGLPHVVLDQLPLVRPTETPSPFWTPHQCQPYRPVQIAPAHFPLEDCDPRNDNYSDAEKRELRVAGDRWYSLIEDITDTRGGHPCMPRKTPTPMDKLFEALRRRLPAVTKVRPAPLAYMDLRFKMIPGWRRNLRLARTPKPPNTSPARMPFAHDVVGVDLTASSIVGDLMRDRPPAPGAAGAGLTHQAWQCPGEQGSTPTVTERDLLRRLVDESGAGTSPKSRSRTSWSARWSMYHVVGTLARIGIGKPRTWSDLVEVFFEPRPGYMRQGSTETPATTTGQGVTTCPSTPAAPSLAAASGPPAGASMTSTNALPTASRPSSPATQVAASPSPTTSSGNAATSMKSASSVNVDGFSASPSPPRLPLPRKNNEATKMRSLQGA</sequence>
<feature type="region of interest" description="Disordered" evidence="1">
    <location>
        <begin position="281"/>
        <end position="303"/>
    </location>
</feature>
<evidence type="ECO:0000256" key="1">
    <source>
        <dbReference type="SAM" id="MobiDB-lite"/>
    </source>
</evidence>
<feature type="region of interest" description="Disordered" evidence="1">
    <location>
        <begin position="369"/>
        <end position="485"/>
    </location>
</feature>
<dbReference type="EMBL" id="KZ997707">
    <property type="protein sequence ID" value="RKO87071.1"/>
    <property type="molecule type" value="Genomic_DNA"/>
</dbReference>
<gene>
    <name evidence="2" type="ORF">BDK51DRAFT_39643</name>
</gene>
<organism evidence="2 3">
    <name type="scientific">Blyttiomyces helicus</name>
    <dbReference type="NCBI Taxonomy" id="388810"/>
    <lineage>
        <taxon>Eukaryota</taxon>
        <taxon>Fungi</taxon>
        <taxon>Fungi incertae sedis</taxon>
        <taxon>Chytridiomycota</taxon>
        <taxon>Chytridiomycota incertae sedis</taxon>
        <taxon>Chytridiomycetes</taxon>
        <taxon>Chytridiomycetes incertae sedis</taxon>
        <taxon>Blyttiomyces</taxon>
    </lineage>
</organism>
<protein>
    <submittedName>
        <fullName evidence="2">Uncharacterized protein</fullName>
    </submittedName>
</protein>
<feature type="compositionally biased region" description="Low complexity" evidence="1">
    <location>
        <begin position="373"/>
        <end position="413"/>
    </location>
</feature>
<evidence type="ECO:0000313" key="2">
    <source>
        <dbReference type="EMBL" id="RKO87071.1"/>
    </source>
</evidence>
<evidence type="ECO:0000313" key="3">
    <source>
        <dbReference type="Proteomes" id="UP000269721"/>
    </source>
</evidence>
<feature type="compositionally biased region" description="Polar residues" evidence="1">
    <location>
        <begin position="414"/>
        <end position="454"/>
    </location>
</feature>
<keyword evidence="3" id="KW-1185">Reference proteome</keyword>
<name>A0A4P9W407_9FUNG</name>
<reference evidence="3" key="1">
    <citation type="journal article" date="2018" name="Nat. Microbiol.">
        <title>Leveraging single-cell genomics to expand the fungal tree of life.</title>
        <authorList>
            <person name="Ahrendt S.R."/>
            <person name="Quandt C.A."/>
            <person name="Ciobanu D."/>
            <person name="Clum A."/>
            <person name="Salamov A."/>
            <person name="Andreopoulos B."/>
            <person name="Cheng J.F."/>
            <person name="Woyke T."/>
            <person name="Pelin A."/>
            <person name="Henrissat B."/>
            <person name="Reynolds N.K."/>
            <person name="Benny G.L."/>
            <person name="Smith M.E."/>
            <person name="James T.Y."/>
            <person name="Grigoriev I.V."/>
        </authorList>
    </citation>
    <scope>NUCLEOTIDE SEQUENCE [LARGE SCALE GENOMIC DNA]</scope>
</reference>
<accession>A0A4P9W407</accession>